<dbReference type="Gene3D" id="1.10.3300.10">
    <property type="entry name" value="Jann2411-like domain"/>
    <property type="match status" value="1"/>
</dbReference>
<gene>
    <name evidence="2" type="ORF">GCM10007977_001760</name>
</gene>
<evidence type="ECO:0000313" key="3">
    <source>
        <dbReference type="Proteomes" id="UP000642070"/>
    </source>
</evidence>
<dbReference type="Pfam" id="PF07336">
    <property type="entry name" value="ABATE"/>
    <property type="match status" value="1"/>
</dbReference>
<dbReference type="RefSeq" id="WP_190247708.1">
    <property type="nucleotide sequence ID" value="NZ_BMPI01000001.1"/>
</dbReference>
<dbReference type="InterPro" id="IPR021005">
    <property type="entry name" value="Znf_CGNR"/>
</dbReference>
<feature type="domain" description="Zinc finger CGNR" evidence="1">
    <location>
        <begin position="138"/>
        <end position="181"/>
    </location>
</feature>
<dbReference type="PANTHER" id="PTHR35525">
    <property type="entry name" value="BLL6575 PROTEIN"/>
    <property type="match status" value="1"/>
</dbReference>
<protein>
    <recommendedName>
        <fullName evidence="1">Zinc finger CGNR domain-containing protein</fullName>
    </recommendedName>
</protein>
<dbReference type="Proteomes" id="UP000642070">
    <property type="component" value="Unassembled WGS sequence"/>
</dbReference>
<reference evidence="2" key="2">
    <citation type="submission" date="2020-09" db="EMBL/GenBank/DDBJ databases">
        <authorList>
            <person name="Sun Q."/>
            <person name="Ohkuma M."/>
        </authorList>
    </citation>
    <scope>NUCLEOTIDE SEQUENCE</scope>
    <source>
        <strain evidence="2">JCM 19831</strain>
    </source>
</reference>
<name>A0A917WG38_9ACTN</name>
<dbReference type="PANTHER" id="PTHR35525:SF3">
    <property type="entry name" value="BLL6575 PROTEIN"/>
    <property type="match status" value="1"/>
</dbReference>
<reference evidence="2" key="1">
    <citation type="journal article" date="2014" name="Int. J. Syst. Evol. Microbiol.">
        <title>Complete genome sequence of Corynebacterium casei LMG S-19264T (=DSM 44701T), isolated from a smear-ripened cheese.</title>
        <authorList>
            <consortium name="US DOE Joint Genome Institute (JGI-PGF)"/>
            <person name="Walter F."/>
            <person name="Albersmeier A."/>
            <person name="Kalinowski J."/>
            <person name="Ruckert C."/>
        </authorList>
    </citation>
    <scope>NUCLEOTIDE SEQUENCE</scope>
    <source>
        <strain evidence="2">JCM 19831</strain>
    </source>
</reference>
<keyword evidence="3" id="KW-1185">Reference proteome</keyword>
<dbReference type="EMBL" id="BMPI01000001">
    <property type="protein sequence ID" value="GGM04098.1"/>
    <property type="molecule type" value="Genomic_DNA"/>
</dbReference>
<proteinExistence type="predicted"/>
<dbReference type="InterPro" id="IPR023286">
    <property type="entry name" value="ABATE_dom_sf"/>
</dbReference>
<dbReference type="SUPFAM" id="SSF160904">
    <property type="entry name" value="Jann2411-like"/>
    <property type="match status" value="1"/>
</dbReference>
<organism evidence="2 3">
    <name type="scientific">Dactylosporangium sucinum</name>
    <dbReference type="NCBI Taxonomy" id="1424081"/>
    <lineage>
        <taxon>Bacteria</taxon>
        <taxon>Bacillati</taxon>
        <taxon>Actinomycetota</taxon>
        <taxon>Actinomycetes</taxon>
        <taxon>Micromonosporales</taxon>
        <taxon>Micromonosporaceae</taxon>
        <taxon>Dactylosporangium</taxon>
    </lineage>
</organism>
<dbReference type="Pfam" id="PF11706">
    <property type="entry name" value="zf-CGNR"/>
    <property type="match status" value="1"/>
</dbReference>
<dbReference type="AlphaFoldDB" id="A0A917WG38"/>
<sequence length="183" mass="20116">MVTSRHHLDHVLGTITTLVNTSPNVSGTEELPDAEALRRFVTERIITEVAPPTNADVEPVHRVRARLAAIFVAPDDQARNRLINDALANATVTPRVVEHDDLGVHLHFFPPYASLAEHLNADCSMALAFLLVAGEAGRLRVCAAPDCNRVLVDFSRNRSRAYCDSRTCGNRVNAAAFRARQRS</sequence>
<accession>A0A917WG38</accession>
<comment type="caution">
    <text evidence="2">The sequence shown here is derived from an EMBL/GenBank/DDBJ whole genome shotgun (WGS) entry which is preliminary data.</text>
</comment>
<dbReference type="InterPro" id="IPR010852">
    <property type="entry name" value="ABATE"/>
</dbReference>
<evidence type="ECO:0000259" key="1">
    <source>
        <dbReference type="Pfam" id="PF11706"/>
    </source>
</evidence>
<evidence type="ECO:0000313" key="2">
    <source>
        <dbReference type="EMBL" id="GGM04098.1"/>
    </source>
</evidence>